<dbReference type="EMBL" id="AUZX01011962">
    <property type="protein sequence ID" value="EQD40902.1"/>
    <property type="molecule type" value="Genomic_DNA"/>
</dbReference>
<dbReference type="SUPFAM" id="SSF52540">
    <property type="entry name" value="P-loop containing nucleoside triphosphate hydrolases"/>
    <property type="match status" value="1"/>
</dbReference>
<dbReference type="InterPro" id="IPR014016">
    <property type="entry name" value="UvrD-like_ATP-bd"/>
</dbReference>
<keyword evidence="2 6" id="KW-0378">Hydrolase</keyword>
<dbReference type="PANTHER" id="PTHR11070:SF2">
    <property type="entry name" value="ATP-DEPENDENT DNA HELICASE SRS2"/>
    <property type="match status" value="1"/>
</dbReference>
<keyword evidence="4" id="KW-0067">ATP-binding</keyword>
<comment type="caution">
    <text evidence="6">The sequence shown here is derived from an EMBL/GenBank/DDBJ whole genome shotgun (WGS) entry which is preliminary data.</text>
</comment>
<keyword evidence="3 6" id="KW-0347">Helicase</keyword>
<feature type="domain" description="UvrD-like helicase ATP-binding" evidence="5">
    <location>
        <begin position="1"/>
        <end position="148"/>
    </location>
</feature>
<evidence type="ECO:0000259" key="5">
    <source>
        <dbReference type="PROSITE" id="PS51198"/>
    </source>
</evidence>
<dbReference type="GO" id="GO:0016787">
    <property type="term" value="F:hydrolase activity"/>
    <property type="evidence" value="ECO:0007669"/>
    <property type="project" value="UniProtKB-KW"/>
</dbReference>
<gene>
    <name evidence="6" type="ORF">B1A_16282</name>
</gene>
<dbReference type="EC" id="3.-.-.-" evidence="6"/>
<dbReference type="AlphaFoldDB" id="T0Z9Z0"/>
<dbReference type="Pfam" id="PF00580">
    <property type="entry name" value="UvrD-helicase"/>
    <property type="match status" value="1"/>
</dbReference>
<protein>
    <submittedName>
        <fullName evidence="6">DNA helicase, UvrD/REP type</fullName>
        <ecNumber evidence="6">3.-.-.-</ecNumber>
    </submittedName>
</protein>
<reference evidence="6" key="1">
    <citation type="submission" date="2013-08" db="EMBL/GenBank/DDBJ databases">
        <authorList>
            <person name="Mendez C."/>
            <person name="Richter M."/>
            <person name="Ferrer M."/>
            <person name="Sanchez J."/>
        </authorList>
    </citation>
    <scope>NUCLEOTIDE SEQUENCE</scope>
</reference>
<name>T0Z9Z0_9ZZZZ</name>
<dbReference type="GO" id="GO:0043138">
    <property type="term" value="F:3'-5' DNA helicase activity"/>
    <property type="evidence" value="ECO:0007669"/>
    <property type="project" value="TreeGrafter"/>
</dbReference>
<evidence type="ECO:0000256" key="3">
    <source>
        <dbReference type="ARBA" id="ARBA00022806"/>
    </source>
</evidence>
<proteinExistence type="predicted"/>
<dbReference type="PROSITE" id="PS51198">
    <property type="entry name" value="UVRD_HELICASE_ATP_BIND"/>
    <property type="match status" value="1"/>
</dbReference>
<keyword evidence="1" id="KW-0547">Nucleotide-binding</keyword>
<feature type="non-terminal residue" evidence="6">
    <location>
        <position position="148"/>
    </location>
</feature>
<dbReference type="GO" id="GO:0003677">
    <property type="term" value="F:DNA binding"/>
    <property type="evidence" value="ECO:0007669"/>
    <property type="project" value="InterPro"/>
</dbReference>
<evidence type="ECO:0000256" key="2">
    <source>
        <dbReference type="ARBA" id="ARBA00022801"/>
    </source>
</evidence>
<dbReference type="GO" id="GO:0000725">
    <property type="term" value="P:recombinational repair"/>
    <property type="evidence" value="ECO:0007669"/>
    <property type="project" value="TreeGrafter"/>
</dbReference>
<evidence type="ECO:0000256" key="4">
    <source>
        <dbReference type="ARBA" id="ARBA00022840"/>
    </source>
</evidence>
<sequence>MSLNPGQQQAVQADGHCLIVACPGSGKTHTLIKRAERILLEDPQARVAMVTFTRAAADEMRARLLMQAGARNATRVTAGTFHSLALQQFDRLGNGKRPFSIATEAHSGILIAKAWELVVRKFRVRIKRDDLRRHMAYAKANRGHIPLD</sequence>
<evidence type="ECO:0000256" key="1">
    <source>
        <dbReference type="ARBA" id="ARBA00022741"/>
    </source>
</evidence>
<evidence type="ECO:0000313" key="6">
    <source>
        <dbReference type="EMBL" id="EQD40902.1"/>
    </source>
</evidence>
<accession>T0Z9Z0</accession>
<dbReference type="GO" id="GO:0005524">
    <property type="term" value="F:ATP binding"/>
    <property type="evidence" value="ECO:0007669"/>
    <property type="project" value="UniProtKB-KW"/>
</dbReference>
<organism evidence="6">
    <name type="scientific">mine drainage metagenome</name>
    <dbReference type="NCBI Taxonomy" id="410659"/>
    <lineage>
        <taxon>unclassified sequences</taxon>
        <taxon>metagenomes</taxon>
        <taxon>ecological metagenomes</taxon>
    </lineage>
</organism>
<reference evidence="6" key="2">
    <citation type="journal article" date="2014" name="ISME J.">
        <title>Microbial stratification in low pH oxic and suboxic macroscopic growths along an acid mine drainage.</title>
        <authorList>
            <person name="Mendez-Garcia C."/>
            <person name="Mesa V."/>
            <person name="Sprenger R.R."/>
            <person name="Richter M."/>
            <person name="Diez M.S."/>
            <person name="Solano J."/>
            <person name="Bargiela R."/>
            <person name="Golyshina O.V."/>
            <person name="Manteca A."/>
            <person name="Ramos J.L."/>
            <person name="Gallego J.R."/>
            <person name="Llorente I."/>
            <person name="Martins Dos Santos V.A."/>
            <person name="Jensen O.N."/>
            <person name="Pelaez A.I."/>
            <person name="Sanchez J."/>
            <person name="Ferrer M."/>
        </authorList>
    </citation>
    <scope>NUCLEOTIDE SEQUENCE</scope>
</reference>
<dbReference type="PANTHER" id="PTHR11070">
    <property type="entry name" value="UVRD / RECB / PCRA DNA HELICASE FAMILY MEMBER"/>
    <property type="match status" value="1"/>
</dbReference>
<dbReference type="InterPro" id="IPR000212">
    <property type="entry name" value="DNA_helicase_UvrD/REP"/>
</dbReference>
<dbReference type="Gene3D" id="3.40.50.300">
    <property type="entry name" value="P-loop containing nucleotide triphosphate hydrolases"/>
    <property type="match status" value="1"/>
</dbReference>
<dbReference type="InterPro" id="IPR027417">
    <property type="entry name" value="P-loop_NTPase"/>
</dbReference>